<proteinExistence type="predicted"/>
<gene>
    <name evidence="2" type="ORF">HPBE_LOCUS8381</name>
</gene>
<organism evidence="3 4">
    <name type="scientific">Heligmosomoides polygyrus</name>
    <name type="common">Parasitic roundworm</name>
    <dbReference type="NCBI Taxonomy" id="6339"/>
    <lineage>
        <taxon>Eukaryota</taxon>
        <taxon>Metazoa</taxon>
        <taxon>Ecdysozoa</taxon>
        <taxon>Nematoda</taxon>
        <taxon>Chromadorea</taxon>
        <taxon>Rhabditida</taxon>
        <taxon>Rhabditina</taxon>
        <taxon>Rhabditomorpha</taxon>
        <taxon>Strongyloidea</taxon>
        <taxon>Heligmosomidae</taxon>
        <taxon>Heligmosomoides</taxon>
    </lineage>
</organism>
<keyword evidence="3" id="KW-1185">Reference proteome</keyword>
<evidence type="ECO:0000259" key="1">
    <source>
        <dbReference type="Pfam" id="PF26215"/>
    </source>
</evidence>
<accession>A0A183FM19</accession>
<dbReference type="OrthoDB" id="9907881at2759"/>
<evidence type="ECO:0000313" key="3">
    <source>
        <dbReference type="Proteomes" id="UP000050761"/>
    </source>
</evidence>
<name>A0A183FM19_HELPZ</name>
<dbReference type="WBParaSite" id="HPBE_0000838001-mRNA-1">
    <property type="protein sequence ID" value="HPBE_0000838001-mRNA-1"/>
    <property type="gene ID" value="HPBE_0000838001"/>
</dbReference>
<reference evidence="2 3" key="1">
    <citation type="submission" date="2018-11" db="EMBL/GenBank/DDBJ databases">
        <authorList>
            <consortium name="Pathogen Informatics"/>
        </authorList>
    </citation>
    <scope>NUCLEOTIDE SEQUENCE [LARGE SCALE GENOMIC DNA]</scope>
</reference>
<dbReference type="AlphaFoldDB" id="A0A183FM19"/>
<dbReference type="InterPro" id="IPR058912">
    <property type="entry name" value="HTH_animal"/>
</dbReference>
<dbReference type="PANTHER" id="PTHR21301">
    <property type="entry name" value="REVERSE TRANSCRIPTASE"/>
    <property type="match status" value="1"/>
</dbReference>
<dbReference type="EMBL" id="UZAH01026135">
    <property type="protein sequence ID" value="VDO76112.1"/>
    <property type="molecule type" value="Genomic_DNA"/>
</dbReference>
<dbReference type="PANTHER" id="PTHR21301:SF10">
    <property type="entry name" value="REVERSE TRANSCRIPTASE DOMAIN-CONTAINING PROTEIN"/>
    <property type="match status" value="1"/>
</dbReference>
<dbReference type="Pfam" id="PF26215">
    <property type="entry name" value="HTH_animal"/>
    <property type="match status" value="1"/>
</dbReference>
<feature type="domain" description="Helix-turn-helix" evidence="1">
    <location>
        <begin position="54"/>
        <end position="104"/>
    </location>
</feature>
<sequence>MEERFRLLNEQSQYIRLTRETPSNGSLAYLNTQVRVSDGTVSVKWYRKPSPKNILIHAKSAHPAALKRAVVSNMFRKATRMCTGMNEYRESLLLASDIAVSNGYVASTRHRRALSEMKGRIAPT</sequence>
<evidence type="ECO:0000313" key="4">
    <source>
        <dbReference type="WBParaSite" id="HPBE_0000838001-mRNA-1"/>
    </source>
</evidence>
<accession>A0A3P8BVW5</accession>
<dbReference type="Proteomes" id="UP000050761">
    <property type="component" value="Unassembled WGS sequence"/>
</dbReference>
<reference evidence="4" key="2">
    <citation type="submission" date="2019-09" db="UniProtKB">
        <authorList>
            <consortium name="WormBaseParasite"/>
        </authorList>
    </citation>
    <scope>IDENTIFICATION</scope>
</reference>
<protein>
    <submittedName>
        <fullName evidence="4">HTH LytTR-type domain-containing protein</fullName>
    </submittedName>
</protein>
<evidence type="ECO:0000313" key="2">
    <source>
        <dbReference type="EMBL" id="VDO76112.1"/>
    </source>
</evidence>